<accession>A0A917ZJR8</accession>
<proteinExistence type="predicted"/>
<dbReference type="AlphaFoldDB" id="A0A917ZJR8"/>
<name>A0A917ZJR8_9GAMM</name>
<dbReference type="RefSeq" id="WP_188861286.1">
    <property type="nucleotide sequence ID" value="NZ_BMLT01000007.1"/>
</dbReference>
<organism evidence="2 3">
    <name type="scientific">Marinobacterium nitratireducens</name>
    <dbReference type="NCBI Taxonomy" id="518897"/>
    <lineage>
        <taxon>Bacteria</taxon>
        <taxon>Pseudomonadati</taxon>
        <taxon>Pseudomonadota</taxon>
        <taxon>Gammaproteobacteria</taxon>
        <taxon>Oceanospirillales</taxon>
        <taxon>Oceanospirillaceae</taxon>
        <taxon>Marinobacterium</taxon>
    </lineage>
</organism>
<dbReference type="InterPro" id="IPR011105">
    <property type="entry name" value="Cell_wall_hydrolase_SleB"/>
</dbReference>
<evidence type="ECO:0000313" key="3">
    <source>
        <dbReference type="Proteomes" id="UP000599578"/>
    </source>
</evidence>
<protein>
    <recommendedName>
        <fullName evidence="1">Cell wall hydrolase SleB domain-containing protein</fullName>
    </recommendedName>
</protein>
<sequence length="246" mass="25681">MDLFSVLAACVTLSGSAPDQDAVISEAACEIAADQYQSRLQRLTLTSNDRDAIGRVAFAEAANQGDSGLAGVVYTLVNRLISGRFGGTVTDIVNAPHQFEPVQAVGGWRHLPALAPGQRARVNTIINLALDGRLPDPTHGALFFQNPAVVAKREAAGAVSKGLTHFGGVAPSAVIQDHAFYAAVNDVATLKAQAPVRVTATRREPAKGWDIYGTAQEQALAEALVWDIFASGGAGDAVLMDDSGPH</sequence>
<keyword evidence="3" id="KW-1185">Reference proteome</keyword>
<gene>
    <name evidence="2" type="ORF">GCM10011348_28430</name>
</gene>
<dbReference type="EMBL" id="BMLT01000007">
    <property type="protein sequence ID" value="GGO83797.1"/>
    <property type="molecule type" value="Genomic_DNA"/>
</dbReference>
<dbReference type="Proteomes" id="UP000599578">
    <property type="component" value="Unassembled WGS sequence"/>
</dbReference>
<dbReference type="InterPro" id="IPR042047">
    <property type="entry name" value="SleB_dom1"/>
</dbReference>
<comment type="caution">
    <text evidence="2">The sequence shown here is derived from an EMBL/GenBank/DDBJ whole genome shotgun (WGS) entry which is preliminary data.</text>
</comment>
<reference evidence="2 3" key="1">
    <citation type="journal article" date="2014" name="Int. J. Syst. Evol. Microbiol.">
        <title>Complete genome sequence of Corynebacterium casei LMG S-19264T (=DSM 44701T), isolated from a smear-ripened cheese.</title>
        <authorList>
            <consortium name="US DOE Joint Genome Institute (JGI-PGF)"/>
            <person name="Walter F."/>
            <person name="Albersmeier A."/>
            <person name="Kalinowski J."/>
            <person name="Ruckert C."/>
        </authorList>
    </citation>
    <scope>NUCLEOTIDE SEQUENCE [LARGE SCALE GENOMIC DNA]</scope>
    <source>
        <strain evidence="2 3">CGMCC 1.7286</strain>
    </source>
</reference>
<feature type="domain" description="Cell wall hydrolase SleB" evidence="1">
    <location>
        <begin position="65"/>
        <end position="151"/>
    </location>
</feature>
<evidence type="ECO:0000313" key="2">
    <source>
        <dbReference type="EMBL" id="GGO83797.1"/>
    </source>
</evidence>
<evidence type="ECO:0000259" key="1">
    <source>
        <dbReference type="Pfam" id="PF07486"/>
    </source>
</evidence>
<dbReference type="GO" id="GO:0016787">
    <property type="term" value="F:hydrolase activity"/>
    <property type="evidence" value="ECO:0007669"/>
    <property type="project" value="InterPro"/>
</dbReference>
<dbReference type="Pfam" id="PF07486">
    <property type="entry name" value="Hydrolase_2"/>
    <property type="match status" value="1"/>
</dbReference>
<dbReference type="Gene3D" id="1.10.10.2520">
    <property type="entry name" value="Cell wall hydrolase SleB, domain 1"/>
    <property type="match status" value="1"/>
</dbReference>